<dbReference type="Proteomes" id="UP001241072">
    <property type="component" value="Unassembled WGS sequence"/>
</dbReference>
<name>A0ABT9BP32_9MICO</name>
<sequence length="455" mass="46187">MSAVTIRARHALSADASEFLSDAAVVIRDGRVFSAGPWRDAEPAGTLVEVDGVLVPGFVDAHSHLRGLPLPEHGILPRQFESWICSLGAAAALDPADEALVATAELLQTGVTAVQGFVDASADGDALEGARAALAGTSASGIRALVVLGFADRALRTPEPADGEWALVPPSGPHLPVEAVPEVAADWLATERPERVALGIGPVGGQWSTDALLEAIAAAAGDSRLHTHLHESRLHRGWLAGQPSPLDRLDAAGLLDARLSGAHAVHLTAAELDRIAAAGSSLVHCPASNEALLVGTAHVSAWLARGIPAALGVDSQNTAAPDYFDVMRAAIAQSATQGTALTAADVLAMATVGGSRALGIAGGGSIAAGSPADLLELDVEPSIEAIVATGSAGAVSRVWVAGSLAAEGGRSIVDAGPARARLRARLAADRADRERRLADLAPAVELVERLAGARS</sequence>
<comment type="caution">
    <text evidence="3">The sequence shown here is derived from an EMBL/GenBank/DDBJ whole genome shotgun (WGS) entry which is preliminary data.</text>
</comment>
<dbReference type="Gene3D" id="2.30.40.10">
    <property type="entry name" value="Urease, subunit C, domain 1"/>
    <property type="match status" value="1"/>
</dbReference>
<evidence type="ECO:0000313" key="3">
    <source>
        <dbReference type="EMBL" id="MDO7882796.1"/>
    </source>
</evidence>
<dbReference type="InterPro" id="IPR050287">
    <property type="entry name" value="MTA/SAH_deaminase"/>
</dbReference>
<evidence type="ECO:0000313" key="4">
    <source>
        <dbReference type="Proteomes" id="UP001241072"/>
    </source>
</evidence>
<keyword evidence="1" id="KW-0378">Hydrolase</keyword>
<dbReference type="InterPro" id="IPR032466">
    <property type="entry name" value="Metal_Hydrolase"/>
</dbReference>
<dbReference type="SUPFAM" id="SSF51338">
    <property type="entry name" value="Composite domain of metallo-dependent hydrolases"/>
    <property type="match status" value="2"/>
</dbReference>
<organism evidence="3 4">
    <name type="scientific">Antiquaquibacter soli</name>
    <dbReference type="NCBI Taxonomy" id="3064523"/>
    <lineage>
        <taxon>Bacteria</taxon>
        <taxon>Bacillati</taxon>
        <taxon>Actinomycetota</taxon>
        <taxon>Actinomycetes</taxon>
        <taxon>Micrococcales</taxon>
        <taxon>Microbacteriaceae</taxon>
        <taxon>Antiquaquibacter</taxon>
    </lineage>
</organism>
<dbReference type="PANTHER" id="PTHR43794:SF11">
    <property type="entry name" value="AMIDOHYDROLASE-RELATED DOMAIN-CONTAINING PROTEIN"/>
    <property type="match status" value="1"/>
</dbReference>
<dbReference type="EMBL" id="JAUQUB010000002">
    <property type="protein sequence ID" value="MDO7882796.1"/>
    <property type="molecule type" value="Genomic_DNA"/>
</dbReference>
<dbReference type="Gene3D" id="3.20.20.140">
    <property type="entry name" value="Metal-dependent hydrolases"/>
    <property type="match status" value="1"/>
</dbReference>
<keyword evidence="4" id="KW-1185">Reference proteome</keyword>
<dbReference type="InterPro" id="IPR006680">
    <property type="entry name" value="Amidohydro-rel"/>
</dbReference>
<evidence type="ECO:0000256" key="1">
    <source>
        <dbReference type="ARBA" id="ARBA00022801"/>
    </source>
</evidence>
<dbReference type="InterPro" id="IPR011059">
    <property type="entry name" value="Metal-dep_hydrolase_composite"/>
</dbReference>
<gene>
    <name evidence="3" type="ORF">Q5716_11225</name>
</gene>
<dbReference type="Pfam" id="PF01979">
    <property type="entry name" value="Amidohydro_1"/>
    <property type="match status" value="1"/>
</dbReference>
<proteinExistence type="predicted"/>
<evidence type="ECO:0000259" key="2">
    <source>
        <dbReference type="Pfam" id="PF01979"/>
    </source>
</evidence>
<reference evidence="3 4" key="1">
    <citation type="submission" date="2023-07" db="EMBL/GenBank/DDBJ databases">
        <title>Protaetiibacter sp. nov WY-16 isolated from soil.</title>
        <authorList>
            <person name="Liu B."/>
            <person name="Wan Y."/>
        </authorList>
    </citation>
    <scope>NUCLEOTIDE SEQUENCE [LARGE SCALE GENOMIC DNA]</scope>
    <source>
        <strain evidence="3 4">WY-16</strain>
    </source>
</reference>
<dbReference type="RefSeq" id="WP_305003228.1">
    <property type="nucleotide sequence ID" value="NZ_JAUQUB010000002.1"/>
</dbReference>
<dbReference type="PANTHER" id="PTHR43794">
    <property type="entry name" value="AMINOHYDROLASE SSNA-RELATED"/>
    <property type="match status" value="1"/>
</dbReference>
<dbReference type="SUPFAM" id="SSF51556">
    <property type="entry name" value="Metallo-dependent hydrolases"/>
    <property type="match status" value="1"/>
</dbReference>
<feature type="domain" description="Amidohydrolase-related" evidence="2">
    <location>
        <begin position="53"/>
        <end position="403"/>
    </location>
</feature>
<protein>
    <submittedName>
        <fullName evidence="3">Amidohydrolase family protein</fullName>
    </submittedName>
</protein>
<accession>A0ABT9BP32</accession>